<evidence type="ECO:0000313" key="2">
    <source>
        <dbReference type="EMBL" id="KAH0550256.1"/>
    </source>
</evidence>
<dbReference type="AlphaFoldDB" id="A0AAV7IEX8"/>
<name>A0AAV7IEX8_COTGL</name>
<sequence>MNDYDSISLQKEEARQKAKVKQRDDEERSVKRELYDWTFRAFLRKGRVGTRVLLAKTKERRLDGAASPLETRCRAHTSKLSVAVLFMRRSAEKDVSRRGQFRTHIPNSSRSVRVHAVRLLRRLRSHLLCRYKHAFCDIYVAFP</sequence>
<protein>
    <submittedName>
        <fullName evidence="2">Uncharacterized protein</fullName>
    </submittedName>
</protein>
<organism evidence="2 3">
    <name type="scientific">Cotesia glomerata</name>
    <name type="common">Lepidopteran parasitic wasp</name>
    <name type="synonym">Apanteles glomeratus</name>
    <dbReference type="NCBI Taxonomy" id="32391"/>
    <lineage>
        <taxon>Eukaryota</taxon>
        <taxon>Metazoa</taxon>
        <taxon>Ecdysozoa</taxon>
        <taxon>Arthropoda</taxon>
        <taxon>Hexapoda</taxon>
        <taxon>Insecta</taxon>
        <taxon>Pterygota</taxon>
        <taxon>Neoptera</taxon>
        <taxon>Endopterygota</taxon>
        <taxon>Hymenoptera</taxon>
        <taxon>Apocrita</taxon>
        <taxon>Ichneumonoidea</taxon>
        <taxon>Braconidae</taxon>
        <taxon>Microgastrinae</taxon>
        <taxon>Cotesia</taxon>
    </lineage>
</organism>
<accession>A0AAV7IEX8</accession>
<keyword evidence="3" id="KW-1185">Reference proteome</keyword>
<proteinExistence type="predicted"/>
<evidence type="ECO:0000256" key="1">
    <source>
        <dbReference type="SAM" id="MobiDB-lite"/>
    </source>
</evidence>
<feature type="compositionally biased region" description="Basic and acidic residues" evidence="1">
    <location>
        <begin position="10"/>
        <end position="25"/>
    </location>
</feature>
<reference evidence="2 3" key="1">
    <citation type="journal article" date="2021" name="J. Hered.">
        <title>A chromosome-level genome assembly of the parasitoid wasp, Cotesia glomerata (Hymenoptera: Braconidae).</title>
        <authorList>
            <person name="Pinto B.J."/>
            <person name="Weis J.J."/>
            <person name="Gamble T."/>
            <person name="Ode P.J."/>
            <person name="Paul R."/>
            <person name="Zaspel J.M."/>
        </authorList>
    </citation>
    <scope>NUCLEOTIDE SEQUENCE [LARGE SCALE GENOMIC DNA]</scope>
    <source>
        <strain evidence="2">CgM1</strain>
    </source>
</reference>
<comment type="caution">
    <text evidence="2">The sequence shown here is derived from an EMBL/GenBank/DDBJ whole genome shotgun (WGS) entry which is preliminary data.</text>
</comment>
<feature type="region of interest" description="Disordered" evidence="1">
    <location>
        <begin position="1"/>
        <end position="25"/>
    </location>
</feature>
<evidence type="ECO:0000313" key="3">
    <source>
        <dbReference type="Proteomes" id="UP000826195"/>
    </source>
</evidence>
<gene>
    <name evidence="2" type="ORF">KQX54_018418</name>
</gene>
<dbReference type="Proteomes" id="UP000826195">
    <property type="component" value="Unassembled WGS sequence"/>
</dbReference>
<dbReference type="EMBL" id="JAHXZJ010001864">
    <property type="protein sequence ID" value="KAH0550256.1"/>
    <property type="molecule type" value="Genomic_DNA"/>
</dbReference>